<dbReference type="HAMAP" id="MF_02214">
    <property type="entry name" value="Lipid_II_synth_MurT"/>
    <property type="match status" value="1"/>
</dbReference>
<reference evidence="6" key="1">
    <citation type="submission" date="2016-11" db="EMBL/GenBank/DDBJ databases">
        <authorList>
            <person name="Varghese N."/>
            <person name="Submissions S."/>
        </authorList>
    </citation>
    <scope>NUCLEOTIDE SEQUENCE [LARGE SCALE GENOMIC DNA]</scope>
    <source>
        <strain evidence="6">USBA-503</strain>
    </source>
</reference>
<keyword evidence="2" id="KW-0436">Ligase</keyword>
<dbReference type="UniPathway" id="UPA00219"/>
<keyword evidence="2" id="KW-0479">Metal-binding</keyword>
<comment type="catalytic activity">
    <reaction evidence="2">
        <text>beta-D-GlcNAc-(1-&gt;4)-Mur2Ac(oyl-L-Ala-gamma-D-Glu-L-Lys-D-Ala-D-Ala)-di-trans,octa-cis-undecaprenyl diphosphate + ATP = beta-D-GlcNAc-(1-&gt;4)-Mur2Ac(oyl-L-Ala-gamma-D-O-P-Glu-L-Lys-D-Ala-D-Ala)-di-trans,octa-cis-undecaprenyl diphosphate + ADP</text>
        <dbReference type="Rhea" id="RHEA:59488"/>
        <dbReference type="ChEBI" id="CHEBI:30616"/>
        <dbReference type="ChEBI" id="CHEBI:60033"/>
        <dbReference type="ChEBI" id="CHEBI:143132"/>
        <dbReference type="ChEBI" id="CHEBI:456216"/>
    </reaction>
</comment>
<dbReference type="InterPro" id="IPR013221">
    <property type="entry name" value="Mur_ligase_cen"/>
</dbReference>
<dbReference type="GO" id="GO:0071555">
    <property type="term" value="P:cell wall organization"/>
    <property type="evidence" value="ECO:0007669"/>
    <property type="project" value="UniProtKB-KW"/>
</dbReference>
<keyword evidence="2" id="KW-0573">Peptidoglycan synthesis</keyword>
<dbReference type="InterPro" id="IPR036565">
    <property type="entry name" value="Mur-like_cat_sf"/>
</dbReference>
<evidence type="ECO:0000313" key="6">
    <source>
        <dbReference type="Proteomes" id="UP000184016"/>
    </source>
</evidence>
<evidence type="ECO:0000256" key="1">
    <source>
        <dbReference type="ARBA" id="ARBA00004752"/>
    </source>
</evidence>
<evidence type="ECO:0000256" key="2">
    <source>
        <dbReference type="HAMAP-Rule" id="MF_02214"/>
    </source>
</evidence>
<accession>A0A1M6NQT2</accession>
<comment type="function">
    <text evidence="2">The lipid II isoglutaminyl synthase complex catalyzes the formation of alpha-D-isoglutamine in the cell wall lipid II stem peptide. The MurT subunit catalyzes the ATP-dependent amidation of D-glutamate residue of lipid II, converting it to an isoglutamine residue.</text>
</comment>
<dbReference type="OrthoDB" id="9803907at2"/>
<dbReference type="Pfam" id="PF08353">
    <property type="entry name" value="MurT_C"/>
    <property type="match status" value="1"/>
</dbReference>
<dbReference type="Gene3D" id="3.40.1190.10">
    <property type="entry name" value="Mur-like, catalytic domain"/>
    <property type="match status" value="1"/>
</dbReference>
<feature type="binding site" evidence="2">
    <location>
        <position position="229"/>
    </location>
    <ligand>
        <name>Zn(2+)</name>
        <dbReference type="ChEBI" id="CHEBI:29105"/>
    </ligand>
</feature>
<comment type="similarity">
    <text evidence="2">Belongs to the MurCDEF family. MurT subfamily.</text>
</comment>
<feature type="domain" description="Lipid II isoglutaminyl synthase (glutamine-hydrolyzing) subunit MurT C-terminal" evidence="4">
    <location>
        <begin position="317"/>
        <end position="430"/>
    </location>
</feature>
<evidence type="ECO:0000313" key="5">
    <source>
        <dbReference type="EMBL" id="SHJ98018.1"/>
    </source>
</evidence>
<feature type="domain" description="Mur ligase central" evidence="3">
    <location>
        <begin position="50"/>
        <end position="280"/>
    </location>
</feature>
<dbReference type="SUPFAM" id="SSF53623">
    <property type="entry name" value="MurD-like peptide ligases, catalytic domain"/>
    <property type="match status" value="1"/>
</dbReference>
<dbReference type="GO" id="GO:0008360">
    <property type="term" value="P:regulation of cell shape"/>
    <property type="evidence" value="ECO:0007669"/>
    <property type="project" value="UniProtKB-KW"/>
</dbReference>
<dbReference type="GO" id="GO:0140282">
    <property type="term" value="F:carbon-nitrogen ligase activity on lipid II"/>
    <property type="evidence" value="ECO:0007669"/>
    <property type="project" value="UniProtKB-UniRule"/>
</dbReference>
<gene>
    <name evidence="2" type="primary">murT</name>
    <name evidence="5" type="ORF">SAMN05443507_106130</name>
</gene>
<comment type="subunit">
    <text evidence="2">Forms a heterodimer with GatD.</text>
</comment>
<keyword evidence="6" id="KW-1185">Reference proteome</keyword>
<dbReference type="GO" id="GO:0005524">
    <property type="term" value="F:ATP binding"/>
    <property type="evidence" value="ECO:0007669"/>
    <property type="project" value="UniProtKB-UniRule"/>
</dbReference>
<dbReference type="Proteomes" id="UP000184016">
    <property type="component" value="Unassembled WGS sequence"/>
</dbReference>
<dbReference type="GO" id="GO:0009252">
    <property type="term" value="P:peptidoglycan biosynthetic process"/>
    <property type="evidence" value="ECO:0007669"/>
    <property type="project" value="UniProtKB-UniRule"/>
</dbReference>
<protein>
    <recommendedName>
        <fullName evidence="2">Lipid II isoglutaminyl synthase (glutamine-hydrolyzing) subunit MurT</fullName>
        <ecNumber evidence="2">6.3.5.13</ecNumber>
    </recommendedName>
</protein>
<feature type="binding site" evidence="2">
    <location>
        <position position="204"/>
    </location>
    <ligand>
        <name>Zn(2+)</name>
        <dbReference type="ChEBI" id="CHEBI:29105"/>
    </ligand>
</feature>
<keyword evidence="2" id="KW-0862">Zinc</keyword>
<dbReference type="InterPro" id="IPR013564">
    <property type="entry name" value="MurT_C"/>
</dbReference>
<dbReference type="Pfam" id="PF08245">
    <property type="entry name" value="Mur_ligase_M"/>
    <property type="match status" value="1"/>
</dbReference>
<dbReference type="PANTHER" id="PTHR23135:SF7">
    <property type="entry name" value="LIPID II ISOGLUTAMINYL SYNTHASE (GLUTAMINE-HYDROLYZING) SUBUNIT MURT"/>
    <property type="match status" value="1"/>
</dbReference>
<comment type="pathway">
    <text evidence="1 2">Cell wall biogenesis; peptidoglycan biosynthesis.</text>
</comment>
<dbReference type="PANTHER" id="PTHR23135">
    <property type="entry name" value="MUR LIGASE FAMILY MEMBER"/>
    <property type="match status" value="1"/>
</dbReference>
<feature type="binding site" evidence="2">
    <location>
        <position position="226"/>
    </location>
    <ligand>
        <name>Zn(2+)</name>
        <dbReference type="ChEBI" id="CHEBI:29105"/>
    </ligand>
</feature>
<dbReference type="STRING" id="1830138.SAMN05443507_106130"/>
<dbReference type="GO" id="GO:0008270">
    <property type="term" value="F:zinc ion binding"/>
    <property type="evidence" value="ECO:0007669"/>
    <property type="project" value="UniProtKB-UniRule"/>
</dbReference>
<keyword evidence="2" id="KW-0067">ATP-binding</keyword>
<dbReference type="GO" id="GO:0016881">
    <property type="term" value="F:acid-amino acid ligase activity"/>
    <property type="evidence" value="ECO:0007669"/>
    <property type="project" value="InterPro"/>
</dbReference>
<organism evidence="5 6">
    <name type="scientific">Alicyclobacillus tolerans</name>
    <dbReference type="NCBI Taxonomy" id="90970"/>
    <lineage>
        <taxon>Bacteria</taxon>
        <taxon>Bacillati</taxon>
        <taxon>Bacillota</taxon>
        <taxon>Bacilli</taxon>
        <taxon>Bacillales</taxon>
        <taxon>Alicyclobacillaceae</taxon>
        <taxon>Alicyclobacillus</taxon>
    </lineage>
</organism>
<evidence type="ECO:0000259" key="3">
    <source>
        <dbReference type="Pfam" id="PF08245"/>
    </source>
</evidence>
<sequence length="457" mass="50285">MIGLWIAKCISFILRWMGKSATSFPGKIALRLSPHLLDKLGSQLSRAIVITGTNGKTTTTRLLASMLKQEEPIATNAEGANLKQGILSALMEKTSWRGRLLVTTALLEIDEATLPQVASSLPIQLLVVTNIFRDQLDRYGELDTTLQKIREGAEQIQGTLLVNADDPLARFIGLHHKGQTLTYGFDNSMAREEDRQVMKDGAFCLECGHLLNYSGYFYGQLGVYNCPSCSFGRPDPDFVGSLDHHHLQIYNSQDQNKWTVPLPVKGLFNVDNVLAAVAAAHVCKLRIESMLKGLATYQAPTGRMQVFQTTPVSILNLIKNPAGCNGVLETICREGDAKVICLAINDEAADGRDVSWLWDADFELLANDESIVSIVTSGLRARDMAVRLKYAGYPVKQLYVETDFATALDKTLELANNMSIPSAFVMTTYTLVHLAAELLKERSDTNVEGAYHRASVS</sequence>
<evidence type="ECO:0000259" key="4">
    <source>
        <dbReference type="Pfam" id="PF08353"/>
    </source>
</evidence>
<feature type="active site" evidence="2">
    <location>
        <position position="353"/>
    </location>
</feature>
<dbReference type="EMBL" id="FRAF01000006">
    <property type="protein sequence ID" value="SHJ98018.1"/>
    <property type="molecule type" value="Genomic_DNA"/>
</dbReference>
<dbReference type="AlphaFoldDB" id="A0A1M6NQT2"/>
<name>A0A1M6NQT2_9BACL</name>
<feature type="binding site" evidence="2">
    <location>
        <position position="207"/>
    </location>
    <ligand>
        <name>Zn(2+)</name>
        <dbReference type="ChEBI" id="CHEBI:29105"/>
    </ligand>
</feature>
<keyword evidence="2" id="KW-0961">Cell wall biogenesis/degradation</keyword>
<comment type="catalytic activity">
    <reaction evidence="2">
        <text>beta-D-GlcNAc-(1-&gt;4)-Mur2Ac(oyl-L-Ala-gamma-D-O-P-Glu-L-Lys-D-Ala-D-Ala)-di-trans,octa-cis-undecaprenyl diphosphate + NH4(+) = beta-D-GlcNAc-(1-&gt;4)-Mur2Ac(oyl-L-Ala-D-isoglutaminyl-L-Lys-D-Ala-D-Ala)-di-trans,octa-cis-undecaprenyl diphosphate + phosphate + H(+)</text>
        <dbReference type="Rhea" id="RHEA:57932"/>
        <dbReference type="ChEBI" id="CHEBI:15378"/>
        <dbReference type="ChEBI" id="CHEBI:28938"/>
        <dbReference type="ChEBI" id="CHEBI:43474"/>
        <dbReference type="ChEBI" id="CHEBI:62233"/>
        <dbReference type="ChEBI" id="CHEBI:143132"/>
    </reaction>
</comment>
<keyword evidence="2" id="KW-0547">Nucleotide-binding</keyword>
<keyword evidence="2" id="KW-0133">Cell shape</keyword>
<comment type="catalytic activity">
    <reaction evidence="2">
        <text>beta-D-GlcNAc-(1-&gt;4)-Mur2Ac(oyl-L-Ala-gamma-D-Glu-L-Lys-D-Ala-D-Ala)-di-trans,octa-cis-undecaprenyl diphosphate + L-glutamine + ATP + H2O = beta-D-GlcNAc-(1-&gt;4)-Mur2Ac(oyl-L-Ala-D-isoglutaminyl-L-Lys-D-Ala-D-Ala)-di-trans,octa-cis-undecaprenyl diphosphate + L-glutamate + ADP + phosphate + H(+)</text>
        <dbReference type="Rhea" id="RHEA:57928"/>
        <dbReference type="ChEBI" id="CHEBI:15377"/>
        <dbReference type="ChEBI" id="CHEBI:15378"/>
        <dbReference type="ChEBI" id="CHEBI:29985"/>
        <dbReference type="ChEBI" id="CHEBI:30616"/>
        <dbReference type="ChEBI" id="CHEBI:43474"/>
        <dbReference type="ChEBI" id="CHEBI:58359"/>
        <dbReference type="ChEBI" id="CHEBI:60033"/>
        <dbReference type="ChEBI" id="CHEBI:62233"/>
        <dbReference type="ChEBI" id="CHEBI:456216"/>
        <dbReference type="EC" id="6.3.5.13"/>
    </reaction>
</comment>
<proteinExistence type="inferred from homology"/>
<dbReference type="InterPro" id="IPR043703">
    <property type="entry name" value="Lipid_II_synth_MurT"/>
</dbReference>
<dbReference type="EC" id="6.3.5.13" evidence="2"/>